<protein>
    <submittedName>
        <fullName evidence="2">Uncharacterized protein</fullName>
    </submittedName>
</protein>
<name>A0ABR1VD18_9PEZI</name>
<comment type="caution">
    <text evidence="2">The sequence shown here is derived from an EMBL/GenBank/DDBJ whole genome shotgun (WGS) entry which is preliminary data.</text>
</comment>
<feature type="compositionally biased region" description="Polar residues" evidence="1">
    <location>
        <begin position="1"/>
        <end position="22"/>
    </location>
</feature>
<sequence length="132" mass="13272">MLSQPQAQHHSCRHPTQPSPEQGCTRYQDCVRRVAGTQDAGTAAGWIAKAGAVDGAAPVAGRHLGEAVGTREEAAVAAGLDLLAGVEEMLEPGVLVDLVVSTASVAGEEEAVAAMVVVVVAAALHPAMAGEA</sequence>
<reference evidence="2 3" key="1">
    <citation type="submission" date="2023-01" db="EMBL/GenBank/DDBJ databases">
        <title>Analysis of 21 Apiospora genomes using comparative genomics revels a genus with tremendous synthesis potential of carbohydrate active enzymes and secondary metabolites.</title>
        <authorList>
            <person name="Sorensen T."/>
        </authorList>
    </citation>
    <scope>NUCLEOTIDE SEQUENCE [LARGE SCALE GENOMIC DNA]</scope>
    <source>
        <strain evidence="2 3">CBS 135458</strain>
    </source>
</reference>
<feature type="region of interest" description="Disordered" evidence="1">
    <location>
        <begin position="1"/>
        <end position="24"/>
    </location>
</feature>
<dbReference type="Proteomes" id="UP001480595">
    <property type="component" value="Unassembled WGS sequence"/>
</dbReference>
<evidence type="ECO:0000313" key="2">
    <source>
        <dbReference type="EMBL" id="KAK8069114.1"/>
    </source>
</evidence>
<evidence type="ECO:0000256" key="1">
    <source>
        <dbReference type="SAM" id="MobiDB-lite"/>
    </source>
</evidence>
<dbReference type="EMBL" id="JAQQWL010000006">
    <property type="protein sequence ID" value="KAK8069114.1"/>
    <property type="molecule type" value="Genomic_DNA"/>
</dbReference>
<evidence type="ECO:0000313" key="3">
    <source>
        <dbReference type="Proteomes" id="UP001480595"/>
    </source>
</evidence>
<gene>
    <name evidence="2" type="ORF">PG994_005730</name>
</gene>
<dbReference type="GeneID" id="92090202"/>
<keyword evidence="3" id="KW-1185">Reference proteome</keyword>
<accession>A0ABR1VD18</accession>
<dbReference type="RefSeq" id="XP_066716408.1">
    <property type="nucleotide sequence ID" value="XM_066857139.1"/>
</dbReference>
<proteinExistence type="predicted"/>
<organism evidence="2 3">
    <name type="scientific">Apiospora phragmitis</name>
    <dbReference type="NCBI Taxonomy" id="2905665"/>
    <lineage>
        <taxon>Eukaryota</taxon>
        <taxon>Fungi</taxon>
        <taxon>Dikarya</taxon>
        <taxon>Ascomycota</taxon>
        <taxon>Pezizomycotina</taxon>
        <taxon>Sordariomycetes</taxon>
        <taxon>Xylariomycetidae</taxon>
        <taxon>Amphisphaeriales</taxon>
        <taxon>Apiosporaceae</taxon>
        <taxon>Apiospora</taxon>
    </lineage>
</organism>